<dbReference type="eggNOG" id="KOG0498">
    <property type="taxonomic scope" value="Eukaryota"/>
</dbReference>
<name>T1FZX6_HELRO</name>
<feature type="transmembrane region" description="Helical" evidence="13">
    <location>
        <begin position="13"/>
        <end position="32"/>
    </location>
</feature>
<dbReference type="InterPro" id="IPR000595">
    <property type="entry name" value="cNMP-bd_dom"/>
</dbReference>
<dbReference type="Pfam" id="PF00520">
    <property type="entry name" value="Ion_trans"/>
    <property type="match status" value="1"/>
</dbReference>
<dbReference type="InterPro" id="IPR003967">
    <property type="entry name" value="K_chnl_volt-dep_ERG"/>
</dbReference>
<evidence type="ECO:0000256" key="7">
    <source>
        <dbReference type="ARBA" id="ARBA00022882"/>
    </source>
</evidence>
<dbReference type="Proteomes" id="UP000015101">
    <property type="component" value="Unassembled WGS sequence"/>
</dbReference>
<dbReference type="InterPro" id="IPR003938">
    <property type="entry name" value="K_chnl_volt-dep_EAG/ELK/ERG"/>
</dbReference>
<dbReference type="EMBL" id="KB097639">
    <property type="protein sequence ID" value="ESN93078.1"/>
    <property type="molecule type" value="Genomic_DNA"/>
</dbReference>
<dbReference type="InterPro" id="IPR018490">
    <property type="entry name" value="cNMP-bd_dom_sf"/>
</dbReference>
<keyword evidence="11 13" id="KW-0472">Membrane</keyword>
<evidence type="ECO:0000256" key="9">
    <source>
        <dbReference type="ARBA" id="ARBA00022989"/>
    </source>
</evidence>
<dbReference type="GO" id="GO:0042391">
    <property type="term" value="P:regulation of membrane potential"/>
    <property type="evidence" value="ECO:0000318"/>
    <property type="project" value="GO_Central"/>
</dbReference>
<dbReference type="PROSITE" id="PS50042">
    <property type="entry name" value="CNMP_BINDING_3"/>
    <property type="match status" value="1"/>
</dbReference>
<evidence type="ECO:0000256" key="5">
    <source>
        <dbReference type="ARBA" id="ARBA00022692"/>
    </source>
</evidence>
<evidence type="ECO:0000256" key="13">
    <source>
        <dbReference type="SAM" id="Phobius"/>
    </source>
</evidence>
<dbReference type="SMART" id="SM00100">
    <property type="entry name" value="cNMP"/>
    <property type="match status" value="1"/>
</dbReference>
<dbReference type="CTD" id="20214374"/>
<dbReference type="FunFam" id="1.10.1200.260:FF:000003">
    <property type="entry name" value="Potassium voltage-gated channel subfamily H member 1"/>
    <property type="match status" value="1"/>
</dbReference>
<dbReference type="GO" id="GO:0034702">
    <property type="term" value="C:monoatomic ion channel complex"/>
    <property type="evidence" value="ECO:0007669"/>
    <property type="project" value="UniProtKB-KW"/>
</dbReference>
<keyword evidence="2" id="KW-0813">Transport</keyword>
<evidence type="ECO:0000256" key="2">
    <source>
        <dbReference type="ARBA" id="ARBA00022448"/>
    </source>
</evidence>
<dbReference type="InParanoid" id="T1FZX6"/>
<dbReference type="OMA" id="RYLKWPC"/>
<gene>
    <name evidence="16" type="primary">20214374</name>
    <name evidence="15" type="ORF">HELRODRAFT_69639</name>
</gene>
<keyword evidence="17" id="KW-1185">Reference proteome</keyword>
<dbReference type="OrthoDB" id="432483at2759"/>
<accession>T1FZX6</accession>
<keyword evidence="5 13" id="KW-0812">Transmembrane</keyword>
<evidence type="ECO:0000256" key="4">
    <source>
        <dbReference type="ARBA" id="ARBA00022538"/>
    </source>
</evidence>
<dbReference type="EnsemblMetazoa" id="HelroT69639">
    <property type="protein sequence ID" value="HelroP69639"/>
    <property type="gene ID" value="HelroG69639"/>
</dbReference>
<dbReference type="GO" id="GO:0071805">
    <property type="term" value="P:potassium ion transmembrane transport"/>
    <property type="evidence" value="ECO:0000318"/>
    <property type="project" value="GO_Central"/>
</dbReference>
<dbReference type="PRINTS" id="PR01463">
    <property type="entry name" value="EAGCHANLFMLY"/>
</dbReference>
<dbReference type="InterPro" id="IPR050818">
    <property type="entry name" value="KCNH_animal-type"/>
</dbReference>
<dbReference type="GO" id="GO:0005886">
    <property type="term" value="C:plasma membrane"/>
    <property type="evidence" value="ECO:0000318"/>
    <property type="project" value="GO_Central"/>
</dbReference>
<evidence type="ECO:0000259" key="14">
    <source>
        <dbReference type="PROSITE" id="PS50042"/>
    </source>
</evidence>
<evidence type="ECO:0000313" key="16">
    <source>
        <dbReference type="EnsemblMetazoa" id="HelroP69639"/>
    </source>
</evidence>
<keyword evidence="4" id="KW-0633">Potassium transport</keyword>
<feature type="transmembrane region" description="Helical" evidence="13">
    <location>
        <begin position="239"/>
        <end position="259"/>
    </location>
</feature>
<dbReference type="CDD" id="cd00038">
    <property type="entry name" value="CAP_ED"/>
    <property type="match status" value="1"/>
</dbReference>
<evidence type="ECO:0000256" key="3">
    <source>
        <dbReference type="ARBA" id="ARBA00022475"/>
    </source>
</evidence>
<keyword evidence="10" id="KW-0406">Ion transport</keyword>
<dbReference type="Gene3D" id="1.10.1200.260">
    <property type="match status" value="1"/>
</dbReference>
<keyword evidence="9 13" id="KW-1133">Transmembrane helix</keyword>
<evidence type="ECO:0000313" key="17">
    <source>
        <dbReference type="Proteomes" id="UP000015101"/>
    </source>
</evidence>
<dbReference type="Gene3D" id="2.60.120.10">
    <property type="entry name" value="Jelly Rolls"/>
    <property type="match status" value="1"/>
</dbReference>
<keyword evidence="7" id="KW-0851">Voltage-gated channel</keyword>
<keyword evidence="6" id="KW-0631">Potassium channel</keyword>
<dbReference type="Gene3D" id="1.10.287.70">
    <property type="match status" value="1"/>
</dbReference>
<keyword evidence="12" id="KW-0407">Ion channel</keyword>
<dbReference type="FunFam" id="2.60.120.10:FF:000107">
    <property type="entry name" value="Potassium voltage-gated channel unc-103"/>
    <property type="match status" value="1"/>
</dbReference>
<feature type="transmembrane region" description="Helical" evidence="13">
    <location>
        <begin position="145"/>
        <end position="171"/>
    </location>
</feature>
<dbReference type="GO" id="GO:0005242">
    <property type="term" value="F:inward rectifier potassium channel activity"/>
    <property type="evidence" value="ECO:0000318"/>
    <property type="project" value="GO_Central"/>
</dbReference>
<evidence type="ECO:0000256" key="12">
    <source>
        <dbReference type="ARBA" id="ARBA00023303"/>
    </source>
</evidence>
<organism evidence="16 17">
    <name type="scientific">Helobdella robusta</name>
    <name type="common">Californian leech</name>
    <dbReference type="NCBI Taxonomy" id="6412"/>
    <lineage>
        <taxon>Eukaryota</taxon>
        <taxon>Metazoa</taxon>
        <taxon>Spiralia</taxon>
        <taxon>Lophotrochozoa</taxon>
        <taxon>Annelida</taxon>
        <taxon>Clitellata</taxon>
        <taxon>Hirudinea</taxon>
        <taxon>Rhynchobdellida</taxon>
        <taxon>Glossiphoniidae</taxon>
        <taxon>Helobdella</taxon>
    </lineage>
</organism>
<comment type="subcellular location">
    <subcellularLocation>
        <location evidence="1">Cell membrane</location>
        <topology evidence="1">Multi-pass membrane protein</topology>
    </subcellularLocation>
</comment>
<reference evidence="15 17" key="2">
    <citation type="journal article" date="2013" name="Nature">
        <title>Insights into bilaterian evolution from three spiralian genomes.</title>
        <authorList>
            <person name="Simakov O."/>
            <person name="Marletaz F."/>
            <person name="Cho S.J."/>
            <person name="Edsinger-Gonzales E."/>
            <person name="Havlak P."/>
            <person name="Hellsten U."/>
            <person name="Kuo D.H."/>
            <person name="Larsson T."/>
            <person name="Lv J."/>
            <person name="Arendt D."/>
            <person name="Savage R."/>
            <person name="Osoegawa K."/>
            <person name="de Jong P."/>
            <person name="Grimwood J."/>
            <person name="Chapman J.A."/>
            <person name="Shapiro H."/>
            <person name="Aerts A."/>
            <person name="Otillar R.P."/>
            <person name="Terry A.Y."/>
            <person name="Boore J.L."/>
            <person name="Grigoriev I.V."/>
            <person name="Lindberg D.R."/>
            <person name="Seaver E.C."/>
            <person name="Weisblat D.A."/>
            <person name="Putnam N.H."/>
            <person name="Rokhsar D.S."/>
        </authorList>
    </citation>
    <scope>NUCLEOTIDE SEQUENCE</scope>
</reference>
<dbReference type="PANTHER" id="PTHR10217:SF548">
    <property type="entry name" value="GH12235P"/>
    <property type="match status" value="1"/>
</dbReference>
<reference evidence="16" key="3">
    <citation type="submission" date="2015-06" db="UniProtKB">
        <authorList>
            <consortium name="EnsemblMetazoa"/>
        </authorList>
    </citation>
    <scope>IDENTIFICATION</scope>
</reference>
<dbReference type="KEGG" id="hro:HELRODRAFT_69639"/>
<dbReference type="InterPro" id="IPR014710">
    <property type="entry name" value="RmlC-like_jellyroll"/>
</dbReference>
<evidence type="ECO:0000313" key="15">
    <source>
        <dbReference type="EMBL" id="ESN93078.1"/>
    </source>
</evidence>
<evidence type="ECO:0000256" key="6">
    <source>
        <dbReference type="ARBA" id="ARBA00022826"/>
    </source>
</evidence>
<evidence type="ECO:0000256" key="11">
    <source>
        <dbReference type="ARBA" id="ARBA00023136"/>
    </source>
</evidence>
<dbReference type="GeneID" id="20214374"/>
<evidence type="ECO:0000256" key="1">
    <source>
        <dbReference type="ARBA" id="ARBA00004651"/>
    </source>
</evidence>
<dbReference type="AlphaFoldDB" id="T1FZX6"/>
<dbReference type="EMBL" id="AMQM01001996">
    <property type="status" value="NOT_ANNOTATED_CDS"/>
    <property type="molecule type" value="Genomic_DNA"/>
</dbReference>
<evidence type="ECO:0000256" key="10">
    <source>
        <dbReference type="ARBA" id="ARBA00023065"/>
    </source>
</evidence>
<dbReference type="HOGENOM" id="CLU_005746_2_1_1"/>
<dbReference type="RefSeq" id="XP_009028851.1">
    <property type="nucleotide sequence ID" value="XM_009030603.1"/>
</dbReference>
<reference evidence="17" key="1">
    <citation type="submission" date="2012-12" db="EMBL/GenBank/DDBJ databases">
        <authorList>
            <person name="Hellsten U."/>
            <person name="Grimwood J."/>
            <person name="Chapman J.A."/>
            <person name="Shapiro H."/>
            <person name="Aerts A."/>
            <person name="Otillar R.P."/>
            <person name="Terry A.Y."/>
            <person name="Boore J.L."/>
            <person name="Simakov O."/>
            <person name="Marletaz F."/>
            <person name="Cho S.-J."/>
            <person name="Edsinger-Gonzales E."/>
            <person name="Havlak P."/>
            <person name="Kuo D.-H."/>
            <person name="Larsson T."/>
            <person name="Lv J."/>
            <person name="Arendt D."/>
            <person name="Savage R."/>
            <person name="Osoegawa K."/>
            <person name="de Jong P."/>
            <person name="Lindberg D.R."/>
            <person name="Seaver E.C."/>
            <person name="Weisblat D.A."/>
            <person name="Putnam N.H."/>
            <person name="Grigoriev I.V."/>
            <person name="Rokhsar D.S."/>
        </authorList>
    </citation>
    <scope>NUCLEOTIDE SEQUENCE</scope>
</reference>
<keyword evidence="8" id="KW-0630">Potassium</keyword>
<dbReference type="InterPro" id="IPR005821">
    <property type="entry name" value="Ion_trans_dom"/>
</dbReference>
<keyword evidence="3" id="KW-1003">Cell membrane</keyword>
<dbReference type="SUPFAM" id="SSF81324">
    <property type="entry name" value="Voltage-gated potassium channels"/>
    <property type="match status" value="1"/>
</dbReference>
<feature type="domain" description="Cyclic nucleotide-binding" evidence="14">
    <location>
        <begin position="342"/>
        <end position="408"/>
    </location>
</feature>
<proteinExistence type="predicted"/>
<dbReference type="PRINTS" id="PR01470">
    <property type="entry name" value="ERGCHANNEL"/>
</dbReference>
<dbReference type="FunFam" id="1.10.287.70:FF:000275">
    <property type="entry name" value="Potassium voltage-gated channel subfamily H member 8"/>
    <property type="match status" value="1"/>
</dbReference>
<sequence length="473" mass="53321">ILHYSPFKTGWDWLTLILVLYTAVFTPFMAAFTDAAKTGESTAWIDFLNVVEVFVDIMFVADILINFRTTYVDDGEVIVNPRKIAINYMKGWFIIDAVAAVPFDWMLYGNGSSDALTQGLTGILKTARLLRLLRVARRIDQYSEYGAAVLILLMATFTLIAHWLACIFYALTTFERANFLNAPISWLDSLAKQHGITYHINGSEPDTKSRYITALYFTFTILTSVGFGNVAPVTNYEKVFTIFVMLLGSLMSAAIFGNVSSIMLRLYRGTEEYHEMLASIKEFIKFHYFPKPLADRLLESYQNTRSFTNGVDMNCVLKSFPDCLQADICLHLNRNLLDNSTSFRGASPGCLRALSLKLKSLHAPPGDTLIHPGDVLDSVYFITRGTIEILKEDIVVAIIAGKDDIFGENVKEKFFMSTKKAVNKSAYVVRAMSYADMHKIFLDDLYAIMLSYPDFASIFLQNFNVTFDIKQVG</sequence>
<dbReference type="PANTHER" id="PTHR10217">
    <property type="entry name" value="VOLTAGE AND LIGAND GATED POTASSIUM CHANNEL"/>
    <property type="match status" value="1"/>
</dbReference>
<dbReference type="SUPFAM" id="SSF51206">
    <property type="entry name" value="cAMP-binding domain-like"/>
    <property type="match status" value="1"/>
</dbReference>
<feature type="transmembrane region" description="Helical" evidence="13">
    <location>
        <begin position="214"/>
        <end position="233"/>
    </location>
</feature>
<protein>
    <recommendedName>
        <fullName evidence="14">Cyclic nucleotide-binding domain-containing protein</fullName>
    </recommendedName>
</protein>
<evidence type="ECO:0000256" key="8">
    <source>
        <dbReference type="ARBA" id="ARBA00022958"/>
    </source>
</evidence>